<dbReference type="PANTHER" id="PTHR43071">
    <property type="entry name" value="2-AMINO-4-HYDROXY-6-HYDROXYMETHYLDIHYDROPTERIDINE PYROPHOSPHOKINASE"/>
    <property type="match status" value="1"/>
</dbReference>
<evidence type="ECO:0000256" key="8">
    <source>
        <dbReference type="ARBA" id="ARBA00022840"/>
    </source>
</evidence>
<evidence type="ECO:0000256" key="11">
    <source>
        <dbReference type="ARBA" id="ARBA00029766"/>
    </source>
</evidence>
<dbReference type="GO" id="GO:0046654">
    <property type="term" value="P:tetrahydrofolate biosynthetic process"/>
    <property type="evidence" value="ECO:0007669"/>
    <property type="project" value="UniProtKB-UniPathway"/>
</dbReference>
<evidence type="ECO:0000256" key="2">
    <source>
        <dbReference type="ARBA" id="ARBA00005810"/>
    </source>
</evidence>
<evidence type="ECO:0000313" key="14">
    <source>
        <dbReference type="EMBL" id="SEQ01478.1"/>
    </source>
</evidence>
<feature type="domain" description="7,8-dihydro-6-hydroxymethylpterin-pyrophosphokinase" evidence="13">
    <location>
        <begin position="101"/>
        <end position="112"/>
    </location>
</feature>
<keyword evidence="7 14" id="KW-0418">Kinase</keyword>
<dbReference type="SUPFAM" id="SSF55083">
    <property type="entry name" value="6-hydroxymethyl-7,8-dihydropterin pyrophosphokinase, HPPK"/>
    <property type="match status" value="1"/>
</dbReference>
<dbReference type="AlphaFoldDB" id="A0A1H9CLI4"/>
<dbReference type="GO" id="GO:0003848">
    <property type="term" value="F:2-amino-4-hydroxy-6-hydroxymethyldihydropteridine diphosphokinase activity"/>
    <property type="evidence" value="ECO:0007669"/>
    <property type="project" value="UniProtKB-EC"/>
</dbReference>
<keyword evidence="5" id="KW-0808">Transferase</keyword>
<dbReference type="GO" id="GO:0005524">
    <property type="term" value="F:ATP binding"/>
    <property type="evidence" value="ECO:0007669"/>
    <property type="project" value="UniProtKB-KW"/>
</dbReference>
<dbReference type="Pfam" id="PF01288">
    <property type="entry name" value="HPPK"/>
    <property type="match status" value="1"/>
</dbReference>
<keyword evidence="15" id="KW-1185">Reference proteome</keyword>
<organism evidence="14 15">
    <name type="scientific">Neolewinella agarilytica</name>
    <dbReference type="NCBI Taxonomy" id="478744"/>
    <lineage>
        <taxon>Bacteria</taxon>
        <taxon>Pseudomonadati</taxon>
        <taxon>Bacteroidota</taxon>
        <taxon>Saprospiria</taxon>
        <taxon>Saprospirales</taxon>
        <taxon>Lewinellaceae</taxon>
        <taxon>Neolewinella</taxon>
    </lineage>
</organism>
<sequence length="151" mass="17157">MAHLLTIALGTNLGNRSDNMNQARSLIQERIGPIIQESTILETKAWGVTEQPDFLNQVLVVSLDQHDFGSTVTSSIKATLHHLLDITQSIEQTLGRERKTHWGARTIDLDLIFLDDIRYEDERISLPHPWWKERDFVRGLVDASLVDAFGL</sequence>
<comment type="similarity">
    <text evidence="2">Belongs to the HPPK family.</text>
</comment>
<dbReference type="FunCoup" id="A0A1H9CLI4">
    <property type="interactions" value="347"/>
</dbReference>
<gene>
    <name evidence="14" type="ORF">SAMN05444359_104224</name>
</gene>
<dbReference type="EMBL" id="FOFB01000004">
    <property type="protein sequence ID" value="SEQ01478.1"/>
    <property type="molecule type" value="Genomic_DNA"/>
</dbReference>
<dbReference type="CDD" id="cd00483">
    <property type="entry name" value="HPPK"/>
    <property type="match status" value="1"/>
</dbReference>
<dbReference type="InterPro" id="IPR035907">
    <property type="entry name" value="Hppk_sf"/>
</dbReference>
<keyword evidence="6" id="KW-0547">Nucleotide-binding</keyword>
<name>A0A1H9CLI4_9BACT</name>
<dbReference type="InterPro" id="IPR000550">
    <property type="entry name" value="Hppk"/>
</dbReference>
<keyword evidence="9" id="KW-0289">Folate biosynthesis</keyword>
<keyword evidence="8" id="KW-0067">ATP-binding</keyword>
<dbReference type="GO" id="GO:0046656">
    <property type="term" value="P:folic acid biosynthetic process"/>
    <property type="evidence" value="ECO:0007669"/>
    <property type="project" value="UniProtKB-KW"/>
</dbReference>
<dbReference type="UniPathway" id="UPA00077">
    <property type="reaction ID" value="UER00155"/>
</dbReference>
<reference evidence="15" key="1">
    <citation type="submission" date="2016-10" db="EMBL/GenBank/DDBJ databases">
        <authorList>
            <person name="Varghese N."/>
            <person name="Submissions S."/>
        </authorList>
    </citation>
    <scope>NUCLEOTIDE SEQUENCE [LARGE SCALE GENOMIC DNA]</scope>
    <source>
        <strain evidence="15">DSM 24740</strain>
    </source>
</reference>
<dbReference type="EC" id="2.7.6.3" evidence="3"/>
<evidence type="ECO:0000256" key="12">
    <source>
        <dbReference type="ARBA" id="ARBA00033413"/>
    </source>
</evidence>
<evidence type="ECO:0000259" key="13">
    <source>
        <dbReference type="PROSITE" id="PS00794"/>
    </source>
</evidence>
<dbReference type="NCBIfam" id="TIGR01498">
    <property type="entry name" value="folK"/>
    <property type="match status" value="1"/>
</dbReference>
<evidence type="ECO:0000256" key="3">
    <source>
        <dbReference type="ARBA" id="ARBA00013253"/>
    </source>
</evidence>
<dbReference type="PROSITE" id="PS00794">
    <property type="entry name" value="HPPK"/>
    <property type="match status" value="1"/>
</dbReference>
<dbReference type="OrthoDB" id="9808041at2"/>
<evidence type="ECO:0000256" key="6">
    <source>
        <dbReference type="ARBA" id="ARBA00022741"/>
    </source>
</evidence>
<dbReference type="GO" id="GO:0016301">
    <property type="term" value="F:kinase activity"/>
    <property type="evidence" value="ECO:0007669"/>
    <property type="project" value="UniProtKB-KW"/>
</dbReference>
<dbReference type="InParanoid" id="A0A1H9CLI4"/>
<evidence type="ECO:0000256" key="7">
    <source>
        <dbReference type="ARBA" id="ARBA00022777"/>
    </source>
</evidence>
<evidence type="ECO:0000313" key="15">
    <source>
        <dbReference type="Proteomes" id="UP000199021"/>
    </source>
</evidence>
<evidence type="ECO:0000256" key="9">
    <source>
        <dbReference type="ARBA" id="ARBA00022909"/>
    </source>
</evidence>
<evidence type="ECO:0000256" key="10">
    <source>
        <dbReference type="ARBA" id="ARBA00029409"/>
    </source>
</evidence>
<dbReference type="Proteomes" id="UP000199021">
    <property type="component" value="Unassembled WGS sequence"/>
</dbReference>
<dbReference type="PANTHER" id="PTHR43071:SF1">
    <property type="entry name" value="2-AMINO-4-HYDROXY-6-HYDROXYMETHYLDIHYDROPTERIDINE PYROPHOSPHOKINASE"/>
    <property type="match status" value="1"/>
</dbReference>
<dbReference type="Gene3D" id="3.30.70.560">
    <property type="entry name" value="7,8-Dihydro-6-hydroxymethylpterin-pyrophosphokinase HPPK"/>
    <property type="match status" value="1"/>
</dbReference>
<evidence type="ECO:0000256" key="1">
    <source>
        <dbReference type="ARBA" id="ARBA00005051"/>
    </source>
</evidence>
<proteinExistence type="inferred from homology"/>
<accession>A0A1H9CLI4</accession>
<protein>
    <recommendedName>
        <fullName evidence="4">2-amino-4-hydroxy-6-hydroxymethyldihydropteridine pyrophosphokinase</fullName>
        <ecNumber evidence="3">2.7.6.3</ecNumber>
    </recommendedName>
    <alternativeName>
        <fullName evidence="11">6-hydroxymethyl-7,8-dihydropterin pyrophosphokinase</fullName>
    </alternativeName>
    <alternativeName>
        <fullName evidence="12">7,8-dihydro-6-hydroxymethylpterin-pyrophosphokinase</fullName>
    </alternativeName>
</protein>
<comment type="function">
    <text evidence="10">Catalyzes the transfer of pyrophosphate from adenosine triphosphate (ATP) to 6-hydroxymethyl-7,8-dihydropterin, an enzymatic step in folate biosynthesis pathway.</text>
</comment>
<evidence type="ECO:0000256" key="5">
    <source>
        <dbReference type="ARBA" id="ARBA00022679"/>
    </source>
</evidence>
<evidence type="ECO:0000256" key="4">
    <source>
        <dbReference type="ARBA" id="ARBA00016218"/>
    </source>
</evidence>
<dbReference type="STRING" id="478744.SAMN05444359_104224"/>
<comment type="pathway">
    <text evidence="1">Cofactor biosynthesis; tetrahydrofolate biosynthesis; 2-amino-4-hydroxy-6-hydroxymethyl-7,8-dihydropteridine diphosphate from 7,8-dihydroneopterin triphosphate: step 4/4.</text>
</comment>
<dbReference type="RefSeq" id="WP_090166186.1">
    <property type="nucleotide sequence ID" value="NZ_FOFB01000004.1"/>
</dbReference>